<reference evidence="6 7" key="1">
    <citation type="journal article" date="2019" name="Nat. Med.">
        <title>A library of human gut bacterial isolates paired with longitudinal multiomics data enables mechanistic microbiome research.</title>
        <authorList>
            <person name="Poyet M."/>
            <person name="Groussin M."/>
            <person name="Gibbons S.M."/>
            <person name="Avila-Pacheco J."/>
            <person name="Jiang X."/>
            <person name="Kearney S.M."/>
            <person name="Perrotta A.R."/>
            <person name="Berdy B."/>
            <person name="Zhao S."/>
            <person name="Lieberman T.D."/>
            <person name="Swanson P.K."/>
            <person name="Smith M."/>
            <person name="Roesemann S."/>
            <person name="Alexander J.E."/>
            <person name="Rich S.A."/>
            <person name="Livny J."/>
            <person name="Vlamakis H."/>
            <person name="Clish C."/>
            <person name="Bullock K."/>
            <person name="Deik A."/>
            <person name="Scott J."/>
            <person name="Pierce K.A."/>
            <person name="Xavier R.J."/>
            <person name="Alm E.J."/>
        </authorList>
    </citation>
    <scope>NUCLEOTIDE SEQUENCE [LARGE SCALE GENOMIC DNA]</scope>
    <source>
        <strain evidence="6 7">BIOML-A1</strain>
    </source>
</reference>
<proteinExistence type="inferred from homology"/>
<dbReference type="Gene3D" id="3.90.1720.10">
    <property type="entry name" value="endopeptidase domain like (from Nostoc punctiforme)"/>
    <property type="match status" value="1"/>
</dbReference>
<evidence type="ECO:0000256" key="3">
    <source>
        <dbReference type="ARBA" id="ARBA00022801"/>
    </source>
</evidence>
<dbReference type="InterPro" id="IPR038765">
    <property type="entry name" value="Papain-like_cys_pep_sf"/>
</dbReference>
<dbReference type="RefSeq" id="WP_155203860.1">
    <property type="nucleotide sequence ID" value="NZ_WNAF01000002.1"/>
</dbReference>
<evidence type="ECO:0000313" key="7">
    <source>
        <dbReference type="Proteomes" id="UP000448177"/>
    </source>
</evidence>
<evidence type="ECO:0000256" key="2">
    <source>
        <dbReference type="ARBA" id="ARBA00022670"/>
    </source>
</evidence>
<protein>
    <submittedName>
        <fullName evidence="6">Peptidase M23</fullName>
    </submittedName>
</protein>
<dbReference type="AlphaFoldDB" id="A0A844KDJ1"/>
<sequence>MSWTISNNYLSESQMQGNALEVYKYFAGKGWTLNAIGGILGNMEKESNINPGLWQSLNEGNYSGGFGLVQWTPATNYTDWAKSNGYAITDPVGQLHWIDTLSASSGQWIATSSYSMTWAQFKSSTETPEYLASAFLKNFERAGVEVESARRSAARKWYEYLKKYATGSRIIEKAVEWAVAIAKDDSHGYDQAHRDGPDYDCSSLLCWAYYNAGLNTRPGYTPATGTMYSVFLSAGFEDVTSQVNLSTGSGLIRGDVLLKPGSHTEMFIGNGQLVGASQNELGGITGGQTGDQTGAEIHVHGYYNFPWQYVLRYPGGNSAPVQGLYIVKWIPG</sequence>
<evidence type="ECO:0000256" key="1">
    <source>
        <dbReference type="ARBA" id="ARBA00007074"/>
    </source>
</evidence>
<dbReference type="Pfam" id="PF18013">
    <property type="entry name" value="Phage_lysozyme2"/>
    <property type="match status" value="1"/>
</dbReference>
<gene>
    <name evidence="6" type="ORF">GMD21_05710</name>
</gene>
<dbReference type="PROSITE" id="PS51935">
    <property type="entry name" value="NLPC_P60"/>
    <property type="match status" value="1"/>
</dbReference>
<dbReference type="InterPro" id="IPR057370">
    <property type="entry name" value="ELLD"/>
</dbReference>
<dbReference type="SUPFAM" id="SSF54001">
    <property type="entry name" value="Cysteine proteinases"/>
    <property type="match status" value="1"/>
</dbReference>
<dbReference type="Proteomes" id="UP000448177">
    <property type="component" value="Unassembled WGS sequence"/>
</dbReference>
<feature type="domain" description="NlpC/P60" evidence="5">
    <location>
        <begin position="164"/>
        <end position="314"/>
    </location>
</feature>
<organism evidence="6 7">
    <name type="scientific">Mediterraneibacter faecis</name>
    <dbReference type="NCBI Taxonomy" id="592978"/>
    <lineage>
        <taxon>Bacteria</taxon>
        <taxon>Bacillati</taxon>
        <taxon>Bacillota</taxon>
        <taxon>Clostridia</taxon>
        <taxon>Lachnospirales</taxon>
        <taxon>Lachnospiraceae</taxon>
        <taxon>Mediterraneibacter</taxon>
    </lineage>
</organism>
<name>A0A844KDJ1_9FIRM</name>
<dbReference type="InterPro" id="IPR000064">
    <property type="entry name" value="NLP_P60_dom"/>
</dbReference>
<keyword evidence="2" id="KW-0645">Protease</keyword>
<keyword evidence="4" id="KW-0788">Thiol protease</keyword>
<evidence type="ECO:0000259" key="5">
    <source>
        <dbReference type="PROSITE" id="PS51935"/>
    </source>
</evidence>
<accession>A0A844KDJ1</accession>
<evidence type="ECO:0000313" key="6">
    <source>
        <dbReference type="EMBL" id="MTR76178.1"/>
    </source>
</evidence>
<keyword evidence="3" id="KW-0378">Hydrolase</keyword>
<dbReference type="GO" id="GO:0008234">
    <property type="term" value="F:cysteine-type peptidase activity"/>
    <property type="evidence" value="ECO:0007669"/>
    <property type="project" value="UniProtKB-KW"/>
</dbReference>
<comment type="similarity">
    <text evidence="1">Belongs to the peptidase C40 family.</text>
</comment>
<dbReference type="InterPro" id="IPR041219">
    <property type="entry name" value="Phage_lysozyme2"/>
</dbReference>
<keyword evidence="7" id="KW-1185">Reference proteome</keyword>
<dbReference type="GO" id="GO:0006508">
    <property type="term" value="P:proteolysis"/>
    <property type="evidence" value="ECO:0007669"/>
    <property type="project" value="UniProtKB-KW"/>
</dbReference>
<dbReference type="Pfam" id="PF25309">
    <property type="entry name" value="ELLD"/>
    <property type="match status" value="2"/>
</dbReference>
<dbReference type="EMBL" id="WNAF01000002">
    <property type="protein sequence ID" value="MTR76178.1"/>
    <property type="molecule type" value="Genomic_DNA"/>
</dbReference>
<dbReference type="Gene3D" id="1.10.530.10">
    <property type="match status" value="1"/>
</dbReference>
<comment type="caution">
    <text evidence="6">The sequence shown here is derived from an EMBL/GenBank/DDBJ whole genome shotgun (WGS) entry which is preliminary data.</text>
</comment>
<evidence type="ECO:0000256" key="4">
    <source>
        <dbReference type="ARBA" id="ARBA00022807"/>
    </source>
</evidence>